<comment type="caution">
    <text evidence="2">The sequence shown here is derived from an EMBL/GenBank/DDBJ whole genome shotgun (WGS) entry which is preliminary data.</text>
</comment>
<feature type="compositionally biased region" description="Basic and acidic residues" evidence="1">
    <location>
        <begin position="178"/>
        <end position="200"/>
    </location>
</feature>
<evidence type="ECO:0000256" key="1">
    <source>
        <dbReference type="SAM" id="MobiDB-lite"/>
    </source>
</evidence>
<dbReference type="AlphaFoldDB" id="A0A1Y2EV55"/>
<dbReference type="Gene3D" id="1.20.58.2190">
    <property type="match status" value="1"/>
</dbReference>
<dbReference type="EMBL" id="MCFI01000026">
    <property type="protein sequence ID" value="ORY75450.1"/>
    <property type="molecule type" value="Genomic_DNA"/>
</dbReference>
<accession>A0A1Y2EV55</accession>
<dbReference type="SUPFAM" id="SSF143503">
    <property type="entry name" value="PUG domain-like"/>
    <property type="match status" value="1"/>
</dbReference>
<dbReference type="InterPro" id="IPR036339">
    <property type="entry name" value="PUB-like_dom_sf"/>
</dbReference>
<protein>
    <recommendedName>
        <fullName evidence="4">PUB domain-containing protein</fullName>
    </recommendedName>
</protein>
<name>A0A1Y2EV55_PROLT</name>
<evidence type="ECO:0008006" key="4">
    <source>
        <dbReference type="Google" id="ProtNLM"/>
    </source>
</evidence>
<feature type="compositionally biased region" description="Low complexity" evidence="1">
    <location>
        <begin position="201"/>
        <end position="216"/>
    </location>
</feature>
<dbReference type="GeneID" id="63788425"/>
<keyword evidence="3" id="KW-1185">Reference proteome</keyword>
<sequence>MSKRSVVSGPVKDPTGNYPKLLRLLDQYFLKEAVPDRSAVAALDTLVRINGAVLERPESVNLRSIRTSEREIRTLIEYGGTDILTQIGWQFRVSRMEETWQLPYDADLSVLGEHQAKLVEAQRTLQRRFAATRQDAAQAVAREKEAKLAIVRQIEQDALDKKLQQAMRKGEQVPVKQSLDEARKQAVKERLARQQKKQQEEAAAGRGASSQASSEQLPGSFPQDDQMRETVSGPQSGLGYDHPDDDPDEDDYDEDDSDQDMPAQGRRVSRTGLRSAGGAGPPQRPRRTQPSPIDVRKKEPPKERYQAGTHTLGGPSA</sequence>
<dbReference type="OrthoDB" id="10537038at2759"/>
<dbReference type="RefSeq" id="XP_040722323.1">
    <property type="nucleotide sequence ID" value="XM_040871826.1"/>
</dbReference>
<feature type="compositionally biased region" description="Acidic residues" evidence="1">
    <location>
        <begin position="243"/>
        <end position="259"/>
    </location>
</feature>
<dbReference type="Proteomes" id="UP000193685">
    <property type="component" value="Unassembled WGS sequence"/>
</dbReference>
<feature type="compositionally biased region" description="Basic and acidic residues" evidence="1">
    <location>
        <begin position="294"/>
        <end position="305"/>
    </location>
</feature>
<evidence type="ECO:0000313" key="3">
    <source>
        <dbReference type="Proteomes" id="UP000193685"/>
    </source>
</evidence>
<evidence type="ECO:0000313" key="2">
    <source>
        <dbReference type="EMBL" id="ORY75450.1"/>
    </source>
</evidence>
<feature type="region of interest" description="Disordered" evidence="1">
    <location>
        <begin position="168"/>
        <end position="317"/>
    </location>
</feature>
<gene>
    <name evidence="2" type="ORF">BCR37DRAFT_401121</name>
</gene>
<proteinExistence type="predicted"/>
<organism evidence="2 3">
    <name type="scientific">Protomyces lactucae-debilis</name>
    <dbReference type="NCBI Taxonomy" id="2754530"/>
    <lineage>
        <taxon>Eukaryota</taxon>
        <taxon>Fungi</taxon>
        <taxon>Dikarya</taxon>
        <taxon>Ascomycota</taxon>
        <taxon>Taphrinomycotina</taxon>
        <taxon>Taphrinomycetes</taxon>
        <taxon>Taphrinales</taxon>
        <taxon>Protomycetaceae</taxon>
        <taxon>Protomyces</taxon>
    </lineage>
</organism>
<reference evidence="2 3" key="1">
    <citation type="submission" date="2016-07" db="EMBL/GenBank/DDBJ databases">
        <title>Pervasive Adenine N6-methylation of Active Genes in Fungi.</title>
        <authorList>
            <consortium name="DOE Joint Genome Institute"/>
            <person name="Mondo S.J."/>
            <person name="Dannebaum R.O."/>
            <person name="Kuo R.C."/>
            <person name="Labutti K."/>
            <person name="Haridas S."/>
            <person name="Kuo A."/>
            <person name="Salamov A."/>
            <person name="Ahrendt S.R."/>
            <person name="Lipzen A."/>
            <person name="Sullivan W."/>
            <person name="Andreopoulos W.B."/>
            <person name="Clum A."/>
            <person name="Lindquist E."/>
            <person name="Daum C."/>
            <person name="Ramamoorthy G.K."/>
            <person name="Gryganskyi A."/>
            <person name="Culley D."/>
            <person name="Magnuson J.K."/>
            <person name="James T.Y."/>
            <person name="O'Malley M.A."/>
            <person name="Stajich J.E."/>
            <person name="Spatafora J.W."/>
            <person name="Visel A."/>
            <person name="Grigoriev I.V."/>
        </authorList>
    </citation>
    <scope>NUCLEOTIDE SEQUENCE [LARGE SCALE GENOMIC DNA]</scope>
    <source>
        <strain evidence="2 3">12-1054</strain>
    </source>
</reference>